<name>A0AAU9I6Z3_9CILI</name>
<dbReference type="Proteomes" id="UP001162131">
    <property type="component" value="Unassembled WGS sequence"/>
</dbReference>
<feature type="compositionally biased region" description="Polar residues" evidence="2">
    <location>
        <begin position="107"/>
        <end position="121"/>
    </location>
</feature>
<protein>
    <submittedName>
        <fullName evidence="3">Uncharacterized protein</fullName>
    </submittedName>
</protein>
<comment type="caution">
    <text evidence="3">The sequence shown here is derived from an EMBL/GenBank/DDBJ whole genome shotgun (WGS) entry which is preliminary data.</text>
</comment>
<proteinExistence type="predicted"/>
<keyword evidence="1" id="KW-0175">Coiled coil</keyword>
<evidence type="ECO:0000256" key="1">
    <source>
        <dbReference type="SAM" id="Coils"/>
    </source>
</evidence>
<reference evidence="3" key="1">
    <citation type="submission" date="2021-09" db="EMBL/GenBank/DDBJ databases">
        <authorList>
            <consortium name="AG Swart"/>
            <person name="Singh M."/>
            <person name="Singh A."/>
            <person name="Seah K."/>
            <person name="Emmerich C."/>
        </authorList>
    </citation>
    <scope>NUCLEOTIDE SEQUENCE</scope>
    <source>
        <strain evidence="3">ATCC30299</strain>
    </source>
</reference>
<keyword evidence="4" id="KW-1185">Reference proteome</keyword>
<sequence>MENEVINSLLRCVRQMSPVRETYPPTEKSWFEGLRFKSAEPKYSDYYILNSPQRKSLVPKLELDHWNLNTAKKRLSPDFAKSPLKTPETAESFYSGKASPFKDSKSPHCSSPSQLPRYSGRDTSISAAASKKITQDSMQQIYMSFDDDFSPEKRNFEKEIRLEEEQNKHIKELRDNIEKYEKLRHEGTRKQENKICEVSKEGNDNYEGLVEKISLMKEESLRLRKAIGIYKNKEGESLKRINRKSSMI</sequence>
<accession>A0AAU9I6Z3</accession>
<organism evidence="3 4">
    <name type="scientific">Blepharisma stoltei</name>
    <dbReference type="NCBI Taxonomy" id="1481888"/>
    <lineage>
        <taxon>Eukaryota</taxon>
        <taxon>Sar</taxon>
        <taxon>Alveolata</taxon>
        <taxon>Ciliophora</taxon>
        <taxon>Postciliodesmatophora</taxon>
        <taxon>Heterotrichea</taxon>
        <taxon>Heterotrichida</taxon>
        <taxon>Blepharismidae</taxon>
        <taxon>Blepharisma</taxon>
    </lineage>
</organism>
<feature type="region of interest" description="Disordered" evidence="2">
    <location>
        <begin position="78"/>
        <end position="121"/>
    </location>
</feature>
<feature type="coiled-coil region" evidence="1">
    <location>
        <begin position="153"/>
        <end position="190"/>
    </location>
</feature>
<dbReference type="EMBL" id="CAJZBQ010000002">
    <property type="protein sequence ID" value="CAG9310216.1"/>
    <property type="molecule type" value="Genomic_DNA"/>
</dbReference>
<evidence type="ECO:0000313" key="4">
    <source>
        <dbReference type="Proteomes" id="UP001162131"/>
    </source>
</evidence>
<evidence type="ECO:0000313" key="3">
    <source>
        <dbReference type="EMBL" id="CAG9310216.1"/>
    </source>
</evidence>
<dbReference type="AlphaFoldDB" id="A0AAU9I6Z3"/>
<gene>
    <name evidence="3" type="ORF">BSTOLATCC_MIC1070</name>
</gene>
<evidence type="ECO:0000256" key="2">
    <source>
        <dbReference type="SAM" id="MobiDB-lite"/>
    </source>
</evidence>